<keyword evidence="12" id="KW-1185">Reference proteome</keyword>
<dbReference type="GO" id="GO:0005886">
    <property type="term" value="C:plasma membrane"/>
    <property type="evidence" value="ECO:0007669"/>
    <property type="project" value="UniProtKB-SubCell"/>
</dbReference>
<evidence type="ECO:0000256" key="1">
    <source>
        <dbReference type="ARBA" id="ARBA00022426"/>
    </source>
</evidence>
<reference evidence="12" key="1">
    <citation type="submission" date="2017-11" db="EMBL/GenBank/DDBJ databases">
        <title>Complete Genome Sequence of Kyrpidia sp. Strain EA-1, a thermophilic, hydrogen-oxidizing Bacterium, isolated from the Azores.</title>
        <authorList>
            <person name="Reiner J.E."/>
            <person name="Lapp C.J."/>
            <person name="Bunk B."/>
            <person name="Gescher J."/>
        </authorList>
    </citation>
    <scope>NUCLEOTIDE SEQUENCE [LARGE SCALE GENOMIC DNA]</scope>
    <source>
        <strain evidence="12">EA-1</strain>
    </source>
</reference>
<dbReference type="Pfam" id="PF02553">
    <property type="entry name" value="CbiN"/>
    <property type="match status" value="1"/>
</dbReference>
<name>A0A2K8N704_9BACL</name>
<evidence type="ECO:0000256" key="4">
    <source>
        <dbReference type="ARBA" id="ARBA00022573"/>
    </source>
</evidence>
<dbReference type="AlphaFoldDB" id="A0A2K8N704"/>
<dbReference type="InterPro" id="IPR003705">
    <property type="entry name" value="CbiN"/>
</dbReference>
<dbReference type="GO" id="GO:0015087">
    <property type="term" value="F:cobalt ion transmembrane transporter activity"/>
    <property type="evidence" value="ECO:0007669"/>
    <property type="project" value="UniProtKB-UniRule"/>
</dbReference>
<evidence type="ECO:0000256" key="7">
    <source>
        <dbReference type="ARBA" id="ARBA00023065"/>
    </source>
</evidence>
<keyword evidence="8 10" id="KW-0472">Membrane</keyword>
<comment type="similarity">
    <text evidence="10">Belongs to the CbiN family.</text>
</comment>
<comment type="caution">
    <text evidence="10">Lacks conserved residue(s) required for the propagation of feature annotation.</text>
</comment>
<keyword evidence="7 10" id="KW-0406">Ion transport</keyword>
<dbReference type="KEGG" id="kyr:CVV65_04105"/>
<evidence type="ECO:0000313" key="11">
    <source>
        <dbReference type="EMBL" id="ATY84232.1"/>
    </source>
</evidence>
<dbReference type="Proteomes" id="UP000231932">
    <property type="component" value="Chromosome"/>
</dbReference>
<evidence type="ECO:0000256" key="8">
    <source>
        <dbReference type="ARBA" id="ARBA00023136"/>
    </source>
</evidence>
<comment type="pathway">
    <text evidence="10">Cofactor biosynthesis; adenosylcobalamin biosynthesis.</text>
</comment>
<keyword evidence="4 10" id="KW-0169">Cobalamin biosynthesis</keyword>
<comment type="subcellular location">
    <subcellularLocation>
        <location evidence="10">Cell membrane</location>
        <topology evidence="10">Multi-pass membrane protein</topology>
    </subcellularLocation>
</comment>
<keyword evidence="9 10" id="KW-0170">Cobalt</keyword>
<dbReference type="UniPathway" id="UPA00148"/>
<keyword evidence="2 10" id="KW-0813">Transport</keyword>
<keyword evidence="1 10" id="KW-0171">Cobalt transport</keyword>
<evidence type="ECO:0000256" key="5">
    <source>
        <dbReference type="ARBA" id="ARBA00022692"/>
    </source>
</evidence>
<dbReference type="PANTHER" id="PTHR38662:SF1">
    <property type="entry name" value="COBALT TRANSPORT PROTEIN CBIN"/>
    <property type="match status" value="1"/>
</dbReference>
<protein>
    <recommendedName>
        <fullName evidence="10">Cobalt transport protein CbiN</fullName>
    </recommendedName>
    <alternativeName>
        <fullName evidence="10">Energy-coupling factor transporter probable substrate-capture protein CbiN</fullName>
        <shortName evidence="10">ECF transporter S component CbiN</shortName>
    </alternativeName>
</protein>
<dbReference type="PANTHER" id="PTHR38662">
    <property type="entry name" value="COBALT TRANSPORT PROTEIN CBIN"/>
    <property type="match status" value="1"/>
</dbReference>
<organism evidence="11 12">
    <name type="scientific">Kyrpidia spormannii</name>
    <dbReference type="NCBI Taxonomy" id="2055160"/>
    <lineage>
        <taxon>Bacteria</taxon>
        <taxon>Bacillati</taxon>
        <taxon>Bacillota</taxon>
        <taxon>Bacilli</taxon>
        <taxon>Bacillales</taxon>
        <taxon>Alicyclobacillaceae</taxon>
        <taxon>Kyrpidia</taxon>
    </lineage>
</organism>
<evidence type="ECO:0000256" key="9">
    <source>
        <dbReference type="ARBA" id="ARBA00023285"/>
    </source>
</evidence>
<gene>
    <name evidence="10" type="primary">cbiN</name>
    <name evidence="11" type="ORF">CVV65_04105</name>
</gene>
<evidence type="ECO:0000256" key="3">
    <source>
        <dbReference type="ARBA" id="ARBA00022475"/>
    </source>
</evidence>
<keyword evidence="5 10" id="KW-0812">Transmembrane</keyword>
<accession>A0A2K8N704</accession>
<evidence type="ECO:0000256" key="6">
    <source>
        <dbReference type="ARBA" id="ARBA00022989"/>
    </source>
</evidence>
<dbReference type="HAMAP" id="MF_00330">
    <property type="entry name" value="CbiN"/>
    <property type="match status" value="1"/>
</dbReference>
<feature type="transmembrane region" description="Helical" evidence="10">
    <location>
        <begin position="71"/>
        <end position="91"/>
    </location>
</feature>
<evidence type="ECO:0000256" key="10">
    <source>
        <dbReference type="HAMAP-Rule" id="MF_00330"/>
    </source>
</evidence>
<sequence>MRHNHHRRWGKNGFLGLLAVALAALPLLTLRTAEFQGSDDQGKEMVHQLDPNYRPWFSPLWEPPGSEIESLLFSLQAALGAGVVGYAIGYLHARRRDRHESD</sequence>
<comment type="subunit">
    <text evidence="10">Forms an energy-coupling factor (ECF) transporter complex composed of an ATP-binding protein (A component, CbiO), a transmembrane protein (T component, CbiQ) and 2 possible substrate-capture proteins (S components, CbiM and CbiN) of unknown stoichimetry.</text>
</comment>
<dbReference type="RefSeq" id="WP_100667060.1">
    <property type="nucleotide sequence ID" value="NZ_CP024955.1"/>
</dbReference>
<comment type="function">
    <text evidence="10">Part of the energy-coupling factor (ECF) transporter complex CbiMNOQ involved in cobalt import.</text>
</comment>
<keyword evidence="3 10" id="KW-1003">Cell membrane</keyword>
<proteinExistence type="inferred from homology"/>
<dbReference type="OrthoDB" id="1551318at2"/>
<dbReference type="NCBIfam" id="NF002780">
    <property type="entry name" value="PRK02898.1"/>
    <property type="match status" value="1"/>
</dbReference>
<keyword evidence="6 10" id="KW-1133">Transmembrane helix</keyword>
<dbReference type="GO" id="GO:0009236">
    <property type="term" value="P:cobalamin biosynthetic process"/>
    <property type="evidence" value="ECO:0007669"/>
    <property type="project" value="UniProtKB-UniRule"/>
</dbReference>
<dbReference type="EMBL" id="CP024955">
    <property type="protein sequence ID" value="ATY84232.1"/>
    <property type="molecule type" value="Genomic_DNA"/>
</dbReference>
<evidence type="ECO:0000256" key="2">
    <source>
        <dbReference type="ARBA" id="ARBA00022448"/>
    </source>
</evidence>
<evidence type="ECO:0000313" key="12">
    <source>
        <dbReference type="Proteomes" id="UP000231932"/>
    </source>
</evidence>